<dbReference type="RefSeq" id="WP_407919782.1">
    <property type="nucleotide sequence ID" value="NZ_AP018316.1"/>
</dbReference>
<keyword evidence="3" id="KW-1185">Reference proteome</keyword>
<evidence type="ECO:0000313" key="3">
    <source>
        <dbReference type="Proteomes" id="UP000218702"/>
    </source>
</evidence>
<evidence type="ECO:0000256" key="1">
    <source>
        <dbReference type="SAM" id="Coils"/>
    </source>
</evidence>
<dbReference type="KEGG" id="dcm:NIES806_19690"/>
<accession>A0A1Z4V396</accession>
<keyword evidence="1" id="KW-0175">Coiled coil</keyword>
<gene>
    <name evidence="2" type="ORF">NIES806_19690</name>
</gene>
<sequence length="67" mass="7612">MPTTMSTMSSSVSECESHANLVKKLTKAYYRDDQQVKFMNLQAEVDSLLEQLQNLKSEQVEAPSDEE</sequence>
<proteinExistence type="predicted"/>
<protein>
    <submittedName>
        <fullName evidence="2">Uncharacterized protein</fullName>
    </submittedName>
</protein>
<dbReference type="AlphaFoldDB" id="A0A1Z4V396"/>
<name>A0A1Z4V396_9CYAN</name>
<feature type="coiled-coil region" evidence="1">
    <location>
        <begin position="31"/>
        <end position="58"/>
    </location>
</feature>
<dbReference type="Proteomes" id="UP000218702">
    <property type="component" value="Chromosome"/>
</dbReference>
<organism evidence="2 3">
    <name type="scientific">Dolichospermum compactum NIES-806</name>
    <dbReference type="NCBI Taxonomy" id="1973481"/>
    <lineage>
        <taxon>Bacteria</taxon>
        <taxon>Bacillati</taxon>
        <taxon>Cyanobacteriota</taxon>
        <taxon>Cyanophyceae</taxon>
        <taxon>Nostocales</taxon>
        <taxon>Aphanizomenonaceae</taxon>
        <taxon>Dolichospermum</taxon>
        <taxon>Dolichospermum compactum</taxon>
    </lineage>
</organism>
<reference evidence="2 3" key="1">
    <citation type="submission" date="2017-06" db="EMBL/GenBank/DDBJ databases">
        <title>Genome sequencing of cyanobaciteial culture collection at National Institute for Environmental Studies (NIES).</title>
        <authorList>
            <person name="Hirose Y."/>
            <person name="Shimura Y."/>
            <person name="Fujisawa T."/>
            <person name="Nakamura Y."/>
            <person name="Kawachi M."/>
        </authorList>
    </citation>
    <scope>NUCLEOTIDE SEQUENCE [LARGE SCALE GENOMIC DNA]</scope>
    <source>
        <strain evidence="2 3">NIES-806</strain>
    </source>
</reference>
<dbReference type="EMBL" id="AP018316">
    <property type="protein sequence ID" value="BAZ85765.1"/>
    <property type="molecule type" value="Genomic_DNA"/>
</dbReference>
<evidence type="ECO:0000313" key="2">
    <source>
        <dbReference type="EMBL" id="BAZ85765.1"/>
    </source>
</evidence>